<dbReference type="InterPro" id="IPR027381">
    <property type="entry name" value="LytR/CpsA/Psr_C"/>
</dbReference>
<dbReference type="AlphaFoldDB" id="A0AAU0MFX0"/>
<keyword evidence="5" id="KW-1185">Reference proteome</keyword>
<feature type="region of interest" description="Disordered" evidence="1">
    <location>
        <begin position="1"/>
        <end position="24"/>
    </location>
</feature>
<keyword evidence="2" id="KW-0812">Transmembrane</keyword>
<keyword evidence="2" id="KW-0472">Membrane</keyword>
<name>A0AAU0MFX0_9MICO</name>
<feature type="transmembrane region" description="Helical" evidence="2">
    <location>
        <begin position="34"/>
        <end position="56"/>
    </location>
</feature>
<dbReference type="KEGG" id="mliy:RYJ27_10220"/>
<dbReference type="Proteomes" id="UP001329313">
    <property type="component" value="Chromosome"/>
</dbReference>
<evidence type="ECO:0000313" key="5">
    <source>
        <dbReference type="Proteomes" id="UP001329313"/>
    </source>
</evidence>
<organism evidence="4 5">
    <name type="scientific">Microbacterium limosum</name>
    <dbReference type="NCBI Taxonomy" id="3079935"/>
    <lineage>
        <taxon>Bacteria</taxon>
        <taxon>Bacillati</taxon>
        <taxon>Actinomycetota</taxon>
        <taxon>Actinomycetes</taxon>
        <taxon>Micrococcales</taxon>
        <taxon>Microbacteriaceae</taxon>
        <taxon>Microbacterium</taxon>
    </lineage>
</organism>
<proteinExistence type="predicted"/>
<dbReference type="Pfam" id="PF13399">
    <property type="entry name" value="LytR_C"/>
    <property type="match status" value="1"/>
</dbReference>
<protein>
    <submittedName>
        <fullName evidence="4">LytR C-terminal domain-containing protein</fullName>
    </submittedName>
</protein>
<accession>A0AAU0MFX0</accession>
<dbReference type="RefSeq" id="WP_330170207.1">
    <property type="nucleotide sequence ID" value="NZ_CP137080.1"/>
</dbReference>
<evidence type="ECO:0000259" key="3">
    <source>
        <dbReference type="Pfam" id="PF13399"/>
    </source>
</evidence>
<gene>
    <name evidence="4" type="ORF">RYJ27_10220</name>
</gene>
<feature type="region of interest" description="Disordered" evidence="1">
    <location>
        <begin position="177"/>
        <end position="207"/>
    </location>
</feature>
<feature type="domain" description="LytR/CpsA/Psr regulator C-terminal" evidence="3">
    <location>
        <begin position="84"/>
        <end position="176"/>
    </location>
</feature>
<evidence type="ECO:0000256" key="2">
    <source>
        <dbReference type="SAM" id="Phobius"/>
    </source>
</evidence>
<feature type="compositionally biased region" description="Acidic residues" evidence="1">
    <location>
        <begin position="182"/>
        <end position="194"/>
    </location>
</feature>
<keyword evidence="2" id="KW-1133">Transmembrane helix</keyword>
<evidence type="ECO:0000256" key="1">
    <source>
        <dbReference type="SAM" id="MobiDB-lite"/>
    </source>
</evidence>
<reference evidence="4 5" key="1">
    <citation type="submission" date="2023-10" db="EMBL/GenBank/DDBJ databases">
        <title>Y20.</title>
        <authorList>
            <person name="Zhang G."/>
            <person name="Ding Y."/>
        </authorList>
    </citation>
    <scope>NUCLEOTIDE SEQUENCE [LARGE SCALE GENOMIC DNA]</scope>
    <source>
        <strain evidence="4 5">Y20</strain>
    </source>
</reference>
<sequence length="207" mass="21066">MSPSPADRFDDIPPSRGRVGAHRAENPRFGGPGLFLWAAVATVVLIGAGIFASLVAQGRIVLFPEPAPTAAPVDTVAPVVDTSYTVLVLNGTPEAGLATRVKDELVAQGWPESGVLASNAGDREFPTTTVYYAAAEAEAAARGLAGILGAADVVLDPEYPLPGTPATQLTVIVGTDRTAAAESDDGTEIEDGTEIQDGTEGGSDTAP</sequence>
<dbReference type="EMBL" id="CP137080">
    <property type="protein sequence ID" value="WOQ69071.1"/>
    <property type="molecule type" value="Genomic_DNA"/>
</dbReference>
<evidence type="ECO:0000313" key="4">
    <source>
        <dbReference type="EMBL" id="WOQ69071.1"/>
    </source>
</evidence>
<dbReference type="Gene3D" id="3.30.70.2390">
    <property type="match status" value="1"/>
</dbReference>